<sequence>MFERGPSRYIATPRSDSPPIQFVYIDDTVNDQGIAPATTQSIINVDTKTINEDDELMNEVSADMDIDASGSSNTSSSSLFNLRRNYYRLIMDHDQEQPLSH</sequence>
<evidence type="ECO:0000313" key="2">
    <source>
        <dbReference type="Proteomes" id="UP000294530"/>
    </source>
</evidence>
<proteinExistence type="predicted"/>
<dbReference type="RefSeq" id="XP_067822786.1">
    <property type="nucleotide sequence ID" value="XM_067958674.1"/>
</dbReference>
<reference evidence="1 2" key="1">
    <citation type="journal article" date="2021" name="Genome Biol.">
        <title>AFLAP: assembly-free linkage analysis pipeline using k-mers from genome sequencing data.</title>
        <authorList>
            <person name="Fletcher K."/>
            <person name="Zhang L."/>
            <person name="Gil J."/>
            <person name="Han R."/>
            <person name="Cavanaugh K."/>
            <person name="Michelmore R."/>
        </authorList>
    </citation>
    <scope>NUCLEOTIDE SEQUENCE [LARGE SCALE GENOMIC DNA]</scope>
    <source>
        <strain evidence="1 2">SF5</strain>
    </source>
</reference>
<dbReference type="EMBL" id="SHOA02000001">
    <property type="protein sequence ID" value="TDH73288.1"/>
    <property type="molecule type" value="Genomic_DNA"/>
</dbReference>
<dbReference type="KEGG" id="blac:94344345"/>
<accession>A0A976IK70</accession>
<gene>
    <name evidence="1" type="ORF">CCR75_000567</name>
</gene>
<dbReference type="Proteomes" id="UP000294530">
    <property type="component" value="Unassembled WGS sequence"/>
</dbReference>
<dbReference type="AlphaFoldDB" id="A0A976IK70"/>
<comment type="caution">
    <text evidence="1">The sequence shown here is derived from an EMBL/GenBank/DDBJ whole genome shotgun (WGS) entry which is preliminary data.</text>
</comment>
<name>A0A976IK70_BRELC</name>
<evidence type="ECO:0000313" key="1">
    <source>
        <dbReference type="EMBL" id="TDH73288.1"/>
    </source>
</evidence>
<organism evidence="1 2">
    <name type="scientific">Bremia lactucae</name>
    <name type="common">Lettuce downy mildew</name>
    <dbReference type="NCBI Taxonomy" id="4779"/>
    <lineage>
        <taxon>Eukaryota</taxon>
        <taxon>Sar</taxon>
        <taxon>Stramenopiles</taxon>
        <taxon>Oomycota</taxon>
        <taxon>Peronosporomycetes</taxon>
        <taxon>Peronosporales</taxon>
        <taxon>Peronosporaceae</taxon>
        <taxon>Bremia</taxon>
    </lineage>
</organism>
<keyword evidence="2" id="KW-1185">Reference proteome</keyword>
<dbReference type="GeneID" id="94344345"/>
<protein>
    <submittedName>
        <fullName evidence="1">Uncharacterized protein</fullName>
    </submittedName>
</protein>